<dbReference type="InterPro" id="IPR002347">
    <property type="entry name" value="SDR_fam"/>
</dbReference>
<dbReference type="EMBL" id="JACKTY010000031">
    <property type="protein sequence ID" value="MCV7228034.1"/>
    <property type="molecule type" value="Genomic_DNA"/>
</dbReference>
<dbReference type="Gene3D" id="3.40.50.720">
    <property type="entry name" value="NAD(P)-binding Rossmann-like Domain"/>
    <property type="match status" value="1"/>
</dbReference>
<keyword evidence="4" id="KW-1185">Reference proteome</keyword>
<comment type="caution">
    <text evidence="3">The sequence shown here is derived from an EMBL/GenBank/DDBJ whole genome shotgun (WGS) entry which is preliminary data.</text>
</comment>
<proteinExistence type="inferred from homology"/>
<dbReference type="PRINTS" id="PR00081">
    <property type="entry name" value="GDHRDH"/>
</dbReference>
<reference evidence="3 4" key="1">
    <citation type="journal article" date="2022" name="BMC Genomics">
        <title>Comparative genome analysis of mycobacteria focusing on tRNA and non-coding RNA.</title>
        <authorList>
            <person name="Behra P.R.K."/>
            <person name="Pettersson B.M.F."/>
            <person name="Ramesh M."/>
            <person name="Das S."/>
            <person name="Dasgupta S."/>
            <person name="Kirsebom L.A."/>
        </authorList>
    </citation>
    <scope>NUCLEOTIDE SEQUENCE [LARGE SCALE GENOMIC DNA]</scope>
    <source>
        <strain evidence="3 4">DSM 44078</strain>
    </source>
</reference>
<dbReference type="PANTHER" id="PTHR24320:SF148">
    <property type="entry name" value="NAD(P)-BINDING ROSSMANN-FOLD SUPERFAMILY PROTEIN"/>
    <property type="match status" value="1"/>
</dbReference>
<evidence type="ECO:0000313" key="4">
    <source>
        <dbReference type="Proteomes" id="UP001526201"/>
    </source>
</evidence>
<comment type="similarity">
    <text evidence="1">Belongs to the short-chain dehydrogenases/reductases (SDR) family.</text>
</comment>
<evidence type="ECO:0000313" key="3">
    <source>
        <dbReference type="EMBL" id="MCV7228034.1"/>
    </source>
</evidence>
<dbReference type="Proteomes" id="UP001526201">
    <property type="component" value="Unassembled WGS sequence"/>
</dbReference>
<keyword evidence="2" id="KW-0560">Oxidoreductase</keyword>
<sequence length="302" mass="32471">MQAHRDSWSPAQPEAPVVVITGATSGIGELAAIDLARRGAHLVLTARSRERAEATMRRIRQVAPETVLDVVTADFADLASTRRAGAEINDRFACVDLLINNAGVHTMSQRTTVDGLPEMVAVNYLAPWLLTGTVLPALRRADSARVITVASEASRRHGTLRIPEDLTDTEPFTALQSSPIYGKTKLLDIMFTVELAERLANTAISAMCLNPGYNTTGLGRELRFAAPLERILRALNIGNPHNGAGLIVRIATENGLKSGGYYSGKTAHLVTPVAPANDPATRQRLWQATAELLITKGYSGAF</sequence>
<dbReference type="RefSeq" id="WP_264069088.1">
    <property type="nucleotide sequence ID" value="NZ_JACKTY010000031.1"/>
</dbReference>
<name>A0ABT3CF27_9MYCO</name>
<organism evidence="3 4">
    <name type="scientific">Mycolicibacterium komossense</name>
    <dbReference type="NCBI Taxonomy" id="1779"/>
    <lineage>
        <taxon>Bacteria</taxon>
        <taxon>Bacillati</taxon>
        <taxon>Actinomycetota</taxon>
        <taxon>Actinomycetes</taxon>
        <taxon>Mycobacteriales</taxon>
        <taxon>Mycobacteriaceae</taxon>
        <taxon>Mycolicibacterium</taxon>
    </lineage>
</organism>
<evidence type="ECO:0000256" key="2">
    <source>
        <dbReference type="ARBA" id="ARBA00023002"/>
    </source>
</evidence>
<evidence type="ECO:0000256" key="1">
    <source>
        <dbReference type="ARBA" id="ARBA00006484"/>
    </source>
</evidence>
<protein>
    <submittedName>
        <fullName evidence="3">SDR family NAD(P)-dependent oxidoreductase</fullName>
    </submittedName>
</protein>
<dbReference type="PANTHER" id="PTHR24320">
    <property type="entry name" value="RETINOL DEHYDROGENASE"/>
    <property type="match status" value="1"/>
</dbReference>
<accession>A0ABT3CF27</accession>
<dbReference type="Pfam" id="PF00106">
    <property type="entry name" value="adh_short"/>
    <property type="match status" value="1"/>
</dbReference>
<gene>
    <name evidence="3" type="ORF">H7J73_18635</name>
</gene>
<dbReference type="SUPFAM" id="SSF51735">
    <property type="entry name" value="NAD(P)-binding Rossmann-fold domains"/>
    <property type="match status" value="1"/>
</dbReference>
<dbReference type="InterPro" id="IPR036291">
    <property type="entry name" value="NAD(P)-bd_dom_sf"/>
</dbReference>